<feature type="compositionally biased region" description="Basic and acidic residues" evidence="1">
    <location>
        <begin position="462"/>
        <end position="480"/>
    </location>
</feature>
<feature type="compositionally biased region" description="Pro residues" evidence="1">
    <location>
        <begin position="447"/>
        <end position="456"/>
    </location>
</feature>
<dbReference type="EMBL" id="JACAZI010000014">
    <property type="protein sequence ID" value="KAF7344813.1"/>
    <property type="molecule type" value="Genomic_DNA"/>
</dbReference>
<accession>A0A8H6XNZ0</accession>
<evidence type="ECO:0000256" key="1">
    <source>
        <dbReference type="SAM" id="MobiDB-lite"/>
    </source>
</evidence>
<proteinExistence type="predicted"/>
<organism evidence="2 3">
    <name type="scientific">Mycena venus</name>
    <dbReference type="NCBI Taxonomy" id="2733690"/>
    <lineage>
        <taxon>Eukaryota</taxon>
        <taxon>Fungi</taxon>
        <taxon>Dikarya</taxon>
        <taxon>Basidiomycota</taxon>
        <taxon>Agaricomycotina</taxon>
        <taxon>Agaricomycetes</taxon>
        <taxon>Agaricomycetidae</taxon>
        <taxon>Agaricales</taxon>
        <taxon>Marasmiineae</taxon>
        <taxon>Mycenaceae</taxon>
        <taxon>Mycena</taxon>
    </lineage>
</organism>
<protein>
    <recommendedName>
        <fullName evidence="4">JmjC domain-containing protein</fullName>
    </recommendedName>
</protein>
<reference evidence="2" key="1">
    <citation type="submission" date="2020-05" db="EMBL/GenBank/DDBJ databases">
        <title>Mycena genomes resolve the evolution of fungal bioluminescence.</title>
        <authorList>
            <person name="Tsai I.J."/>
        </authorList>
    </citation>
    <scope>NUCLEOTIDE SEQUENCE</scope>
    <source>
        <strain evidence="2">CCC161011</strain>
    </source>
</reference>
<dbReference type="OrthoDB" id="3270451at2759"/>
<feature type="compositionally biased region" description="Polar residues" evidence="1">
    <location>
        <begin position="658"/>
        <end position="667"/>
    </location>
</feature>
<feature type="compositionally biased region" description="Polar residues" evidence="1">
    <location>
        <begin position="1"/>
        <end position="19"/>
    </location>
</feature>
<feature type="region of interest" description="Disordered" evidence="1">
    <location>
        <begin position="397"/>
        <end position="714"/>
    </location>
</feature>
<feature type="compositionally biased region" description="Low complexity" evidence="1">
    <location>
        <begin position="688"/>
        <end position="705"/>
    </location>
</feature>
<evidence type="ECO:0000313" key="3">
    <source>
        <dbReference type="Proteomes" id="UP000620124"/>
    </source>
</evidence>
<name>A0A8H6XNZ0_9AGAR</name>
<feature type="region of interest" description="Disordered" evidence="1">
    <location>
        <begin position="1"/>
        <end position="27"/>
    </location>
</feature>
<feature type="compositionally biased region" description="Basic and acidic residues" evidence="1">
    <location>
        <begin position="616"/>
        <end position="636"/>
    </location>
</feature>
<sequence>MSASSSHTTVLASTTTNPSPILPMPPPTRLTAAPGPWLHGGFQAGNLDVDAVAHDLAVKVDPSASQHSKIIPVFRKFFTNMVDFDKKACQNAYTELHSLLNVDSAFHYLGIQTMEQGKAIQKSQKIQEWISSKITPLVVADRLASLAQPTNLAPLVSARAPPSGLAEVKNMALQLADWHNTMSSARKLWGQRGAAAFDLPSAARDPKKRSQFFRLVDLTTRPSSSVTPYLTPGTITDLVRLEANAEWSEDDVQTAVTETKFRDMWKTVLVARTFHTAATPTPDFPSHPVSIIDECCWLNVLRAALGLIETAEVFPLLFGHPEVVAILSQPVDPTHRHALAIPFDPVPNPPSEPPPQLPAPLKNVEPMALDELDTLIPLEDHFGFAIYSALEPMEVDPSTRQFHSERSSTNSPTFPLTQVQQRARTVSSTTALETPSPNHRSARRPPLGRPPAPPKTAGPTASKDDIDDRVPAERGLERPLHLRATAGKTPAPPKTVGPTAGNDEPVVDDILPRFPPPSATAQEALVALLVPPRPASPPASASTASSDMDISDGESFGPAGASPGPADSELSEAESSNPKPVASGKRARSPTPNEDEAGSEDDGRLEGEDSPEEEGERLVKKQRRNENEDTSEGEKSLEEEDSLEEEVQRPAKKRRRNPAQTESNRTLRSAVKKPASNANTAPFKITMPSSARRPAASAKPKVAPAQKRAHQHQSVPWLAVSKDFKIEKQRECEILLEKYQDLKNHLDPDKLYPLASDEDEVDIEYHVWEETPEGSLRTTRRMYRWRPFAATRSDAKVIRKVVASQRHRSYDGESVPLHVHPDAQVLPTTAFPTGPSDQRSVVHVATESRWDSLAPSQQMEVLRDHVVLTVAKEPTHPGLTEFSVESMSAFTNTSRLAFIHDVGGRKPGAPPANRPAFPSDLIRCMEAQAQWQVDHQNDPPGQKQMVQRLNLLSNRLPGMTLPSPRAWRNLATHEFAAMFLRGLHQIPELRFLWEEFVWSIFCLGGTPTISRLDTEQTLIEICCGEKLWFVGRRRTDLAPHDDRGDMHSRHAFAGFDGWKANTDVWEFEMVHLTPQTRLYMPAGFIHLVISPTACIAAGRHGIPASNLTRCVLVTLHNVMLSAVTTNADHEPARRFLLRIFVFIALAFIDKENADLLDPKRQPTTKTSKGKGKAPQAAAEKEEERLIKDHYEREACRRHSKLPDRVLQHLPDLADKAGIVDLLGLRAFVVLYLALYSSLYEYKVKDEASDQQALPIDTGLWTELQYAWEVAVWLDRWIEKQYEFRLEREAGDDERWPESWQEAADMVLLAMCASTIRYHGDTEKEFGCFRPKGFDTDAFEVQVFQMLGRFDLRRQWMNYELMKKEKPAFGKDDRIDASEFGKFELVKGLDELCGRDDTDHSALLLWDSRSLPFRLVPK</sequence>
<feature type="compositionally biased region" description="Polar residues" evidence="1">
    <location>
        <begin position="407"/>
        <end position="439"/>
    </location>
</feature>
<evidence type="ECO:0000313" key="2">
    <source>
        <dbReference type="EMBL" id="KAF7344813.1"/>
    </source>
</evidence>
<keyword evidence="3" id="KW-1185">Reference proteome</keyword>
<feature type="region of interest" description="Disordered" evidence="1">
    <location>
        <begin position="1157"/>
        <end position="1182"/>
    </location>
</feature>
<evidence type="ECO:0008006" key="4">
    <source>
        <dbReference type="Google" id="ProtNLM"/>
    </source>
</evidence>
<comment type="caution">
    <text evidence="2">The sequence shown here is derived from an EMBL/GenBank/DDBJ whole genome shotgun (WGS) entry which is preliminary data.</text>
</comment>
<gene>
    <name evidence="2" type="ORF">MVEN_01642400</name>
</gene>
<dbReference type="Proteomes" id="UP000620124">
    <property type="component" value="Unassembled WGS sequence"/>
</dbReference>